<accession>A0ABV0KPF9</accession>
<dbReference type="InterPro" id="IPR014710">
    <property type="entry name" value="RmlC-like_jellyroll"/>
</dbReference>
<dbReference type="CDD" id="cd02233">
    <property type="entry name" value="cupin_HNL-like"/>
    <property type="match status" value="1"/>
</dbReference>
<evidence type="ECO:0000313" key="1">
    <source>
        <dbReference type="EMBL" id="MEP1061133.1"/>
    </source>
</evidence>
<dbReference type="PANTHER" id="PTHR43698">
    <property type="entry name" value="RIBD C-TERMINAL DOMAIN CONTAINING PROTEIN"/>
    <property type="match status" value="1"/>
</dbReference>
<reference evidence="1 2" key="1">
    <citation type="submission" date="2022-04" db="EMBL/GenBank/DDBJ databases">
        <title>Positive selection, recombination, and allopatry shape intraspecific diversity of widespread and dominant cyanobacteria.</title>
        <authorList>
            <person name="Wei J."/>
            <person name="Shu W."/>
            <person name="Hu C."/>
        </authorList>
    </citation>
    <scope>NUCLEOTIDE SEQUENCE [LARGE SCALE GENOMIC DNA]</scope>
    <source>
        <strain evidence="1 2">AS-A4</strain>
    </source>
</reference>
<evidence type="ECO:0000313" key="2">
    <source>
        <dbReference type="Proteomes" id="UP001476950"/>
    </source>
</evidence>
<name>A0ABV0KPF9_9CYAN</name>
<dbReference type="SUPFAM" id="SSF51182">
    <property type="entry name" value="RmlC-like cupins"/>
    <property type="match status" value="1"/>
</dbReference>
<dbReference type="Proteomes" id="UP001476950">
    <property type="component" value="Unassembled WGS sequence"/>
</dbReference>
<dbReference type="PANTHER" id="PTHR43698:SF1">
    <property type="entry name" value="BLL4564 PROTEIN"/>
    <property type="match status" value="1"/>
</dbReference>
<dbReference type="InterPro" id="IPR011051">
    <property type="entry name" value="RmlC_Cupin_sf"/>
</dbReference>
<proteinExistence type="predicted"/>
<keyword evidence="2" id="KW-1185">Reference proteome</keyword>
<dbReference type="RefSeq" id="WP_190449195.1">
    <property type="nucleotide sequence ID" value="NZ_JAMPLM010000027.1"/>
</dbReference>
<dbReference type="InterPro" id="IPR047263">
    <property type="entry name" value="HNL-like_cupin"/>
</dbReference>
<protein>
    <submittedName>
        <fullName evidence="1">Cupin domain-containing protein</fullName>
    </submittedName>
</protein>
<comment type="caution">
    <text evidence="1">The sequence shown here is derived from an EMBL/GenBank/DDBJ whole genome shotgun (WGS) entry which is preliminary data.</text>
</comment>
<sequence>MGQILIVTAGTGRVQQWGGSIKEIRQGDVVRIPPDIKHWHGVSPNTLMTHIAIQEALNGKAVDWMEHARYSASVRAVGANPSARAMSSVQPTAAQRAQPTADQRVIGDIALKLVELTDNVLFGDVWTS</sequence>
<dbReference type="Gene3D" id="2.60.120.10">
    <property type="entry name" value="Jelly Rolls"/>
    <property type="match status" value="1"/>
</dbReference>
<organism evidence="1 2">
    <name type="scientific">Stenomitos frigidus AS-A4</name>
    <dbReference type="NCBI Taxonomy" id="2933935"/>
    <lineage>
        <taxon>Bacteria</taxon>
        <taxon>Bacillati</taxon>
        <taxon>Cyanobacteriota</taxon>
        <taxon>Cyanophyceae</taxon>
        <taxon>Leptolyngbyales</taxon>
        <taxon>Leptolyngbyaceae</taxon>
        <taxon>Stenomitos</taxon>
    </lineage>
</organism>
<gene>
    <name evidence="1" type="ORF">NDI38_22130</name>
</gene>
<dbReference type="EMBL" id="JAMPLM010000027">
    <property type="protein sequence ID" value="MEP1061133.1"/>
    <property type="molecule type" value="Genomic_DNA"/>
</dbReference>